<dbReference type="Proteomes" id="UP000095751">
    <property type="component" value="Unassembled WGS sequence"/>
</dbReference>
<accession>A0A1E7F058</accession>
<evidence type="ECO:0000256" key="3">
    <source>
        <dbReference type="SAM" id="Phobius"/>
    </source>
</evidence>
<evidence type="ECO:0000256" key="2">
    <source>
        <dbReference type="SAM" id="MobiDB-lite"/>
    </source>
</evidence>
<feature type="region of interest" description="Disordered" evidence="2">
    <location>
        <begin position="85"/>
        <end position="128"/>
    </location>
</feature>
<dbReference type="Gene3D" id="3.40.50.300">
    <property type="entry name" value="P-loop containing nucleotide triphosphate hydrolases"/>
    <property type="match status" value="1"/>
</dbReference>
<organism evidence="4 5">
    <name type="scientific">Fragilariopsis cylindrus CCMP1102</name>
    <dbReference type="NCBI Taxonomy" id="635003"/>
    <lineage>
        <taxon>Eukaryota</taxon>
        <taxon>Sar</taxon>
        <taxon>Stramenopiles</taxon>
        <taxon>Ochrophyta</taxon>
        <taxon>Bacillariophyta</taxon>
        <taxon>Bacillariophyceae</taxon>
        <taxon>Bacillariophycidae</taxon>
        <taxon>Bacillariales</taxon>
        <taxon>Bacillariaceae</taxon>
        <taxon>Fragilariopsis</taxon>
    </lineage>
</organism>
<reference evidence="4 5" key="1">
    <citation type="submission" date="2016-09" db="EMBL/GenBank/DDBJ databases">
        <title>Extensive genetic diversity and differential bi-allelic expression allows diatom success in the polar Southern Ocean.</title>
        <authorList>
            <consortium name="DOE Joint Genome Institute"/>
            <person name="Mock T."/>
            <person name="Otillar R.P."/>
            <person name="Strauss J."/>
            <person name="Dupont C."/>
            <person name="Frickenhaus S."/>
            <person name="Maumus F."/>
            <person name="Mcmullan M."/>
            <person name="Sanges R."/>
            <person name="Schmutz J."/>
            <person name="Toseland A."/>
            <person name="Valas R."/>
            <person name="Veluchamy A."/>
            <person name="Ward B.J."/>
            <person name="Allen A."/>
            <person name="Barry K."/>
            <person name="Falciatore A."/>
            <person name="Ferrante M."/>
            <person name="Fortunato A.E."/>
            <person name="Gloeckner G."/>
            <person name="Gruber A."/>
            <person name="Hipkin R."/>
            <person name="Janech M."/>
            <person name="Kroth P."/>
            <person name="Leese F."/>
            <person name="Lindquist E."/>
            <person name="Lyon B.R."/>
            <person name="Martin J."/>
            <person name="Mayer C."/>
            <person name="Parker M."/>
            <person name="Quesneville H."/>
            <person name="Raymond J."/>
            <person name="Uhlig C."/>
            <person name="Valentin K.U."/>
            <person name="Worden A.Z."/>
            <person name="Armbrust E.V."/>
            <person name="Bowler C."/>
            <person name="Green B."/>
            <person name="Moulton V."/>
            <person name="Van Oosterhout C."/>
            <person name="Grigoriev I."/>
        </authorList>
    </citation>
    <scope>NUCLEOTIDE SEQUENCE [LARGE SCALE GENOMIC DNA]</scope>
    <source>
        <strain evidence="4 5">CCMP1102</strain>
    </source>
</reference>
<feature type="transmembrane region" description="Helical" evidence="3">
    <location>
        <begin position="55"/>
        <end position="74"/>
    </location>
</feature>
<gene>
    <name evidence="4" type="ORF">FRACYDRAFT_263637</name>
</gene>
<protein>
    <recommendedName>
        <fullName evidence="6">P-loop containing nucleoside triphosphate hydrolase protein</fullName>
    </recommendedName>
</protein>
<evidence type="ECO:0008006" key="6">
    <source>
        <dbReference type="Google" id="ProtNLM"/>
    </source>
</evidence>
<dbReference type="AlphaFoldDB" id="A0A1E7F058"/>
<evidence type="ECO:0000256" key="1">
    <source>
        <dbReference type="SAM" id="Coils"/>
    </source>
</evidence>
<dbReference type="EMBL" id="KV784369">
    <property type="protein sequence ID" value="OEU11193.1"/>
    <property type="molecule type" value="Genomic_DNA"/>
</dbReference>
<dbReference type="InParanoid" id="A0A1E7F058"/>
<feature type="compositionally biased region" description="Polar residues" evidence="2">
    <location>
        <begin position="115"/>
        <end position="125"/>
    </location>
</feature>
<feature type="coiled-coil region" evidence="1">
    <location>
        <begin position="490"/>
        <end position="517"/>
    </location>
</feature>
<feature type="compositionally biased region" description="Basic and acidic residues" evidence="2">
    <location>
        <begin position="104"/>
        <end position="114"/>
    </location>
</feature>
<dbReference type="SUPFAM" id="SSF52540">
    <property type="entry name" value="P-loop containing nucleoside triphosphate hydrolases"/>
    <property type="match status" value="1"/>
</dbReference>
<keyword evidence="3" id="KW-0472">Membrane</keyword>
<name>A0A1E7F058_9STRA</name>
<dbReference type="InterPro" id="IPR027417">
    <property type="entry name" value="P-loop_NTPase"/>
</dbReference>
<feature type="region of interest" description="Disordered" evidence="2">
    <location>
        <begin position="1"/>
        <end position="28"/>
    </location>
</feature>
<proteinExistence type="predicted"/>
<dbReference type="OrthoDB" id="46313at2759"/>
<evidence type="ECO:0000313" key="5">
    <source>
        <dbReference type="Proteomes" id="UP000095751"/>
    </source>
</evidence>
<evidence type="ECO:0000313" key="4">
    <source>
        <dbReference type="EMBL" id="OEU11193.1"/>
    </source>
</evidence>
<keyword evidence="3" id="KW-0812">Transmembrane</keyword>
<sequence>MSPPKRRRSDGGVVNGNGNGSVVNGNANGNGRIFNNRYKIAKNAKTKIQSRFLKSFQLSLLILVGFAIITSYSLSRYVMKQVDNHDHKNKNNNEESFGPAGNNGDERNLKRDDIGTTSTSNSNNDIDVGVGGGGGGSACLLIKDDNSRLIEWLAYHYTMLPLRHLIVAVDPDSKTTPHSILKRWNTVGRNDSTKKLNYIIWDDNDYMDPFTIMKRTQAHEHQLDITMDDTTNLITDGGVLTPQNLTSLYGHYYEELSGIHSEDFLRFIFEIKYNNIIPLTIKDICFQRVRSNGLINQDDCLIVLGMHRSGTSLLTGVLSKVFHWHVPGDHVFANITSQNPKGFFENIDIARQNDAWLEEQDMSWDELGMYTSKDNSSIVYGGLDFSKIGPLNTNGKGALIAYNNIENRPWALKDPRLCIILSKWLSLLKEEEKDSPPPPPILFTYRNPMDSARSLGARKRNPVPMLKGFKLWIWYNREAIRLSNGLCRVITSNDALLADANNEIARIENELSICGLKAVIKPHYDEVDKFINPDFQHGSDKHRNKNRNVAVDDKTLCKIPPYQSPTIDASKLLQSTEKIFYYKAMHVFCDMKSGKAFLNDYIWPTIPKDNTD</sequence>
<keyword evidence="5" id="KW-1185">Reference proteome</keyword>
<keyword evidence="1" id="KW-0175">Coiled coil</keyword>
<keyword evidence="3" id="KW-1133">Transmembrane helix</keyword>
<dbReference type="KEGG" id="fcy:FRACYDRAFT_263637"/>